<dbReference type="Pfam" id="PF17953">
    <property type="entry name" value="Csm4_C"/>
    <property type="match status" value="1"/>
</dbReference>
<evidence type="ECO:0000256" key="1">
    <source>
        <dbReference type="ARBA" id="ARBA00005772"/>
    </source>
</evidence>
<name>A0ABY8PRF1_9BACT</name>
<dbReference type="NCBIfam" id="TIGR01903">
    <property type="entry name" value="cas5_csm4"/>
    <property type="match status" value="1"/>
</dbReference>
<evidence type="ECO:0000256" key="3">
    <source>
        <dbReference type="ARBA" id="ARBA00022884"/>
    </source>
</evidence>
<dbReference type="EMBL" id="CP069362">
    <property type="protein sequence ID" value="WGS65208.1"/>
    <property type="molecule type" value="Genomic_DNA"/>
</dbReference>
<keyword evidence="3" id="KW-0694">RNA-binding</keyword>
<feature type="domain" description="Csm4 C-terminal" evidence="5">
    <location>
        <begin position="206"/>
        <end position="275"/>
    </location>
</feature>
<evidence type="ECO:0000313" key="6">
    <source>
        <dbReference type="EMBL" id="WGS65208.1"/>
    </source>
</evidence>
<keyword evidence="7" id="KW-1185">Reference proteome</keyword>
<evidence type="ECO:0000313" key="7">
    <source>
        <dbReference type="Proteomes" id="UP001232493"/>
    </source>
</evidence>
<comment type="similarity">
    <text evidence="1">Belongs to the CRISPR-associated Csm4 family.</text>
</comment>
<sequence>MGVYIVELKFKSFIHKTSHKDDETTELPNSNTILGMLGNSLNKIKPDEETYEFINSIRLSSLFPKIKNEYLIPKPFKLPEKIEAEKFKKIKKAPYIFLSNLENWLKNAKIPDEFKSIKTILPGVAIDRIENSTALYLVSALSIKDAFYFLIELPEEQKHNLEIALRISEDEGLGGYRKTRGFGAFDFEIKETKNTLFEKYLYSDKYNYILNLGMYIPTKEEIYKITDKSYYKIKEYRSFDTRSGDLKPTVKYFEEGSLFDFEIKGKNVKTTINNSIISGTPIYLKVNWSDINV</sequence>
<organism evidence="6 7">
    <name type="scientific">Marinitoga aeolica</name>
    <dbReference type="NCBI Taxonomy" id="2809031"/>
    <lineage>
        <taxon>Bacteria</taxon>
        <taxon>Thermotogati</taxon>
        <taxon>Thermotogota</taxon>
        <taxon>Thermotogae</taxon>
        <taxon>Petrotogales</taxon>
        <taxon>Petrotogaceae</taxon>
        <taxon>Marinitoga</taxon>
    </lineage>
</organism>
<dbReference type="Proteomes" id="UP001232493">
    <property type="component" value="Chromosome"/>
</dbReference>
<evidence type="ECO:0000256" key="4">
    <source>
        <dbReference type="ARBA" id="ARBA00023118"/>
    </source>
</evidence>
<dbReference type="InterPro" id="IPR005510">
    <property type="entry name" value="Csm4"/>
</dbReference>
<evidence type="ECO:0000259" key="5">
    <source>
        <dbReference type="Pfam" id="PF17953"/>
    </source>
</evidence>
<keyword evidence="4" id="KW-0051">Antiviral defense</keyword>
<evidence type="ECO:0000256" key="2">
    <source>
        <dbReference type="ARBA" id="ARBA00016109"/>
    </source>
</evidence>
<dbReference type="RefSeq" id="WP_280999495.1">
    <property type="nucleotide sequence ID" value="NZ_CP069362.1"/>
</dbReference>
<accession>A0ABY8PRF1</accession>
<protein>
    <recommendedName>
        <fullName evidence="2">CRISPR system Cms protein Csm4</fullName>
    </recommendedName>
</protein>
<reference evidence="6 7" key="1">
    <citation type="submission" date="2021-02" db="EMBL/GenBank/DDBJ databases">
        <title>Characterization of Marinitoga sp. nov. str. BP5-C20A.</title>
        <authorList>
            <person name="Erauso G."/>
            <person name="Postec A."/>
        </authorList>
    </citation>
    <scope>NUCLEOTIDE SEQUENCE [LARGE SCALE GENOMIC DNA]</scope>
    <source>
        <strain evidence="6 7">BP5-C20A</strain>
    </source>
</reference>
<dbReference type="InterPro" id="IPR040932">
    <property type="entry name" value="Csm4_C"/>
</dbReference>
<proteinExistence type="inferred from homology"/>
<gene>
    <name evidence="6" type="primary">csm4</name>
    <name evidence="6" type="ORF">JRV97_01225</name>
</gene>